<dbReference type="GO" id="GO:0030414">
    <property type="term" value="F:peptidase inhibitor activity"/>
    <property type="evidence" value="ECO:0007669"/>
    <property type="project" value="InterPro"/>
</dbReference>
<feature type="domain" description="WAP" evidence="3">
    <location>
        <begin position="156"/>
        <end position="209"/>
    </location>
</feature>
<feature type="chain" id="PRO_5043954541" description="WAP domain-containing protein" evidence="2">
    <location>
        <begin position="17"/>
        <end position="229"/>
    </location>
</feature>
<dbReference type="Pfam" id="PF00095">
    <property type="entry name" value="WAP"/>
    <property type="match status" value="1"/>
</dbReference>
<dbReference type="Gene3D" id="4.10.75.10">
    <property type="entry name" value="Elafin-like"/>
    <property type="match status" value="1"/>
</dbReference>
<dbReference type="EMBL" id="CAXKWB010067434">
    <property type="protein sequence ID" value="CAL4190975.1"/>
    <property type="molecule type" value="Genomic_DNA"/>
</dbReference>
<comment type="caution">
    <text evidence="4">The sequence shown here is derived from an EMBL/GenBank/DDBJ whole genome shotgun (WGS) entry which is preliminary data.</text>
</comment>
<feature type="region of interest" description="Disordered" evidence="1">
    <location>
        <begin position="52"/>
        <end position="73"/>
    </location>
</feature>
<evidence type="ECO:0000259" key="3">
    <source>
        <dbReference type="PROSITE" id="PS51390"/>
    </source>
</evidence>
<dbReference type="Proteomes" id="UP001497623">
    <property type="component" value="Unassembled WGS sequence"/>
</dbReference>
<evidence type="ECO:0000256" key="1">
    <source>
        <dbReference type="SAM" id="MobiDB-lite"/>
    </source>
</evidence>
<gene>
    <name evidence="4" type="ORF">MNOR_LOCUS36544</name>
</gene>
<dbReference type="InterPro" id="IPR036645">
    <property type="entry name" value="Elafin-like_sf"/>
</dbReference>
<dbReference type="GO" id="GO:0005576">
    <property type="term" value="C:extracellular region"/>
    <property type="evidence" value="ECO:0007669"/>
    <property type="project" value="InterPro"/>
</dbReference>
<dbReference type="InterPro" id="IPR008197">
    <property type="entry name" value="WAP_dom"/>
</dbReference>
<keyword evidence="2" id="KW-0732">Signal</keyword>
<reference evidence="4 5" key="1">
    <citation type="submission" date="2024-05" db="EMBL/GenBank/DDBJ databases">
        <authorList>
            <person name="Wallberg A."/>
        </authorList>
    </citation>
    <scope>NUCLEOTIDE SEQUENCE [LARGE SCALE GENOMIC DNA]</scope>
</reference>
<feature type="compositionally biased region" description="Acidic residues" evidence="1">
    <location>
        <begin position="57"/>
        <end position="71"/>
    </location>
</feature>
<organism evidence="4 5">
    <name type="scientific">Meganyctiphanes norvegica</name>
    <name type="common">Northern krill</name>
    <name type="synonym">Thysanopoda norvegica</name>
    <dbReference type="NCBI Taxonomy" id="48144"/>
    <lineage>
        <taxon>Eukaryota</taxon>
        <taxon>Metazoa</taxon>
        <taxon>Ecdysozoa</taxon>
        <taxon>Arthropoda</taxon>
        <taxon>Crustacea</taxon>
        <taxon>Multicrustacea</taxon>
        <taxon>Malacostraca</taxon>
        <taxon>Eumalacostraca</taxon>
        <taxon>Eucarida</taxon>
        <taxon>Euphausiacea</taxon>
        <taxon>Euphausiidae</taxon>
        <taxon>Meganyctiphanes</taxon>
    </lineage>
</organism>
<name>A0AAV2SJC1_MEGNR</name>
<dbReference type="PROSITE" id="PS51390">
    <property type="entry name" value="WAP"/>
    <property type="match status" value="1"/>
</dbReference>
<protein>
    <recommendedName>
        <fullName evidence="3">WAP domain-containing protein</fullName>
    </recommendedName>
</protein>
<evidence type="ECO:0000313" key="4">
    <source>
        <dbReference type="EMBL" id="CAL4190975.1"/>
    </source>
</evidence>
<dbReference type="SUPFAM" id="SSF57256">
    <property type="entry name" value="Elafin-like"/>
    <property type="match status" value="1"/>
</dbReference>
<dbReference type="AlphaFoldDB" id="A0AAV2SJC1"/>
<feature type="signal peptide" evidence="2">
    <location>
        <begin position="1"/>
        <end position="16"/>
    </location>
</feature>
<sequence>MVRFTHMLLLVSIAIAQETTETAEGITLSPSDDAPLGVVPLPVSEEKTFAIRKSPADEESNTSEDQVEEQPDTEKLVGNKIFISLTGTTPYIFNPFNFVRPTAVIIGSTVTSTVTNTLITNTVTSSSNSANCRYWCRNSQNQYYCCESSSQIITTPTVKPGSCPAVRPDCPPTRHFIGPVTCSNDGSCGGTDKCCYDTCLEQHICKPIVATTTTSTTTITVTLPTITWG</sequence>
<evidence type="ECO:0000313" key="5">
    <source>
        <dbReference type="Proteomes" id="UP001497623"/>
    </source>
</evidence>
<keyword evidence="5" id="KW-1185">Reference proteome</keyword>
<evidence type="ECO:0000256" key="2">
    <source>
        <dbReference type="SAM" id="SignalP"/>
    </source>
</evidence>
<proteinExistence type="predicted"/>
<accession>A0AAV2SJC1</accession>